<organism evidence="10 11">
    <name type="scientific">Azorhizobium oxalatiphilum</name>
    <dbReference type="NCBI Taxonomy" id="980631"/>
    <lineage>
        <taxon>Bacteria</taxon>
        <taxon>Pseudomonadati</taxon>
        <taxon>Pseudomonadota</taxon>
        <taxon>Alphaproteobacteria</taxon>
        <taxon>Hyphomicrobiales</taxon>
        <taxon>Xanthobacteraceae</taxon>
        <taxon>Azorhizobium</taxon>
    </lineage>
</organism>
<dbReference type="InterPro" id="IPR006680">
    <property type="entry name" value="Amidohydro-rel"/>
</dbReference>
<reference evidence="10" key="2">
    <citation type="submission" date="2020-09" db="EMBL/GenBank/DDBJ databases">
        <authorList>
            <person name="Sun Q."/>
            <person name="Sedlacek I."/>
        </authorList>
    </citation>
    <scope>NUCLEOTIDE SEQUENCE</scope>
    <source>
        <strain evidence="10">CCM 7897</strain>
    </source>
</reference>
<comment type="cofactor">
    <cofactor evidence="1">
        <name>Zn(2+)</name>
        <dbReference type="ChEBI" id="CHEBI:29105"/>
    </cofactor>
</comment>
<evidence type="ECO:0000256" key="7">
    <source>
        <dbReference type="ARBA" id="ARBA00022801"/>
    </source>
</evidence>
<dbReference type="Gene3D" id="2.30.40.10">
    <property type="entry name" value="Urease, subunit C, domain 1"/>
    <property type="match status" value="1"/>
</dbReference>
<comment type="similarity">
    <text evidence="4">Belongs to the metallo-dependent hydrolases superfamily. DHOase family. Class I DHOase subfamily.</text>
</comment>
<comment type="subunit">
    <text evidence="5">Homotetramer.</text>
</comment>
<evidence type="ECO:0000256" key="1">
    <source>
        <dbReference type="ARBA" id="ARBA00001947"/>
    </source>
</evidence>
<dbReference type="GO" id="GO:0006145">
    <property type="term" value="P:purine nucleobase catabolic process"/>
    <property type="evidence" value="ECO:0007669"/>
    <property type="project" value="TreeGrafter"/>
</dbReference>
<dbReference type="PROSITE" id="PS00482">
    <property type="entry name" value="DIHYDROOROTASE_1"/>
    <property type="match status" value="1"/>
</dbReference>
<dbReference type="InterPro" id="IPR017593">
    <property type="entry name" value="Allantoinase"/>
</dbReference>
<comment type="function">
    <text evidence="2">Catalyzes the reversible cyclization of carbamoyl aspartate to dihydroorotate.</text>
</comment>
<dbReference type="Gene3D" id="3.20.20.140">
    <property type="entry name" value="Metal-dependent hydrolases"/>
    <property type="match status" value="1"/>
</dbReference>
<evidence type="ECO:0000256" key="5">
    <source>
        <dbReference type="ARBA" id="ARBA00011881"/>
    </source>
</evidence>
<dbReference type="RefSeq" id="WP_188578602.1">
    <property type="nucleotide sequence ID" value="NZ_BMCT01000002.1"/>
</dbReference>
<dbReference type="SUPFAM" id="SSF51338">
    <property type="entry name" value="Composite domain of metallo-dependent hydrolases"/>
    <property type="match status" value="1"/>
</dbReference>
<keyword evidence="6" id="KW-0479">Metal-binding</keyword>
<dbReference type="FunFam" id="3.20.20.140:FF:000174">
    <property type="entry name" value="Dihydropyrimidinase-related protein 2"/>
    <property type="match status" value="1"/>
</dbReference>
<evidence type="ECO:0000256" key="3">
    <source>
        <dbReference type="ARBA" id="ARBA00008829"/>
    </source>
</evidence>
<dbReference type="Proteomes" id="UP000606044">
    <property type="component" value="Unassembled WGS sequence"/>
</dbReference>
<keyword evidence="7" id="KW-0378">Hydrolase</keyword>
<reference evidence="10" key="1">
    <citation type="journal article" date="2014" name="Int. J. Syst. Evol. Microbiol.">
        <title>Complete genome sequence of Corynebacterium casei LMG S-19264T (=DSM 44701T), isolated from a smear-ripened cheese.</title>
        <authorList>
            <consortium name="US DOE Joint Genome Institute (JGI-PGF)"/>
            <person name="Walter F."/>
            <person name="Albersmeier A."/>
            <person name="Kalinowski J."/>
            <person name="Ruckert C."/>
        </authorList>
    </citation>
    <scope>NUCLEOTIDE SEQUENCE</scope>
    <source>
        <strain evidence="10">CCM 7897</strain>
    </source>
</reference>
<dbReference type="PANTHER" id="PTHR43668:SF4">
    <property type="entry name" value="ALLANTOINASE"/>
    <property type="match status" value="1"/>
</dbReference>
<evidence type="ECO:0000259" key="9">
    <source>
        <dbReference type="Pfam" id="PF01979"/>
    </source>
</evidence>
<evidence type="ECO:0000256" key="4">
    <source>
        <dbReference type="ARBA" id="ARBA00010286"/>
    </source>
</evidence>
<dbReference type="InterPro" id="IPR002195">
    <property type="entry name" value="Dihydroorotase_CS"/>
</dbReference>
<dbReference type="NCBIfam" id="TIGR00857">
    <property type="entry name" value="pyrC_multi"/>
    <property type="match status" value="1"/>
</dbReference>
<dbReference type="InterPro" id="IPR032466">
    <property type="entry name" value="Metal_Hydrolase"/>
</dbReference>
<dbReference type="GO" id="GO:0004038">
    <property type="term" value="F:allantoinase activity"/>
    <property type="evidence" value="ECO:0007669"/>
    <property type="project" value="InterPro"/>
</dbReference>
<dbReference type="PROSITE" id="PS00483">
    <property type="entry name" value="DIHYDROOROTASE_2"/>
    <property type="match status" value="1"/>
</dbReference>
<keyword evidence="11" id="KW-1185">Reference proteome</keyword>
<evidence type="ECO:0000256" key="8">
    <source>
        <dbReference type="ARBA" id="ARBA00022833"/>
    </source>
</evidence>
<protein>
    <submittedName>
        <fullName evidence="10">Allantoinase</fullName>
    </submittedName>
</protein>
<gene>
    <name evidence="10" type="primary">allB</name>
    <name evidence="10" type="ORF">GCM10007301_23440</name>
</gene>
<dbReference type="GO" id="GO:0008270">
    <property type="term" value="F:zinc ion binding"/>
    <property type="evidence" value="ECO:0007669"/>
    <property type="project" value="InterPro"/>
</dbReference>
<comment type="similarity">
    <text evidence="3">Belongs to the metallo-dependent hydrolases superfamily. Hydantoinase/dihydropyrimidinase family.</text>
</comment>
<dbReference type="EMBL" id="BMCT01000002">
    <property type="protein sequence ID" value="GGF62977.1"/>
    <property type="molecule type" value="Genomic_DNA"/>
</dbReference>
<dbReference type="SUPFAM" id="SSF51556">
    <property type="entry name" value="Metallo-dependent hydrolases"/>
    <property type="match status" value="1"/>
</dbReference>
<accession>A0A917FCT2</accession>
<dbReference type="NCBIfam" id="TIGR03178">
    <property type="entry name" value="allantoinase"/>
    <property type="match status" value="1"/>
</dbReference>
<evidence type="ECO:0000256" key="6">
    <source>
        <dbReference type="ARBA" id="ARBA00022723"/>
    </source>
</evidence>
<dbReference type="GO" id="GO:0000256">
    <property type="term" value="P:allantoin catabolic process"/>
    <property type="evidence" value="ECO:0007669"/>
    <property type="project" value="InterPro"/>
</dbReference>
<name>A0A917FCT2_9HYPH</name>
<dbReference type="PANTHER" id="PTHR43668">
    <property type="entry name" value="ALLANTOINASE"/>
    <property type="match status" value="1"/>
</dbReference>
<keyword evidence="8" id="KW-0862">Zinc</keyword>
<evidence type="ECO:0000313" key="10">
    <source>
        <dbReference type="EMBL" id="GGF62977.1"/>
    </source>
</evidence>
<sequence>MTNIDQQPADLVIHGGKVVTPELVLDASIAVRDGRIVAVGDADAMPAAAETFDATGLHILPGAIDVHVHFRDPGYTHKEDFESGTVSAAFGGVTTVFDMPNTIPTIADAESLKAKHVIAQSKAHVDYGLYAVIGDDTIDKVPELVEAGIIGFKCYMGNTFGRIPSPSTGAMLEAFEVVAPTGKRISLHAETNSIMERRQQRLTDAGRTDPLAHLASRPAVVAVEAVARAAILAEWTGARIHVLHISSGAELRPLAEAKARGVDITGETCPHYLMLDETDYLRCKGVVRVNPPVREATNHEPLWNGLLDGTIDMIATDHAPHTPEEKTRADIWAVDCGFPGVESQMPLMLTEVAKGRYSVSDYVRWSAVNPAKVWGLYPRKGVIQAGSDADFAFVDLGKTWTLKDEELHSRSKISPWDGREVTGLPVHTMVRGRFVVKDRELVADTKGFGRSVHVIQEMPTPEPKHTDETLAAVVAYRPEAAE</sequence>
<dbReference type="Pfam" id="PF01979">
    <property type="entry name" value="Amidohydro_1"/>
    <property type="match status" value="1"/>
</dbReference>
<dbReference type="GO" id="GO:0050897">
    <property type="term" value="F:cobalt ion binding"/>
    <property type="evidence" value="ECO:0007669"/>
    <property type="project" value="InterPro"/>
</dbReference>
<dbReference type="AlphaFoldDB" id="A0A917FCT2"/>
<evidence type="ECO:0000256" key="2">
    <source>
        <dbReference type="ARBA" id="ARBA00002368"/>
    </source>
</evidence>
<comment type="caution">
    <text evidence="10">The sequence shown here is derived from an EMBL/GenBank/DDBJ whole genome shotgun (WGS) entry which is preliminary data.</text>
</comment>
<feature type="domain" description="Amidohydrolase-related" evidence="9">
    <location>
        <begin position="59"/>
        <end position="435"/>
    </location>
</feature>
<dbReference type="GO" id="GO:0005737">
    <property type="term" value="C:cytoplasm"/>
    <property type="evidence" value="ECO:0007669"/>
    <property type="project" value="TreeGrafter"/>
</dbReference>
<evidence type="ECO:0000313" key="11">
    <source>
        <dbReference type="Proteomes" id="UP000606044"/>
    </source>
</evidence>
<dbReference type="InterPro" id="IPR050138">
    <property type="entry name" value="DHOase/Allantoinase_Hydrolase"/>
</dbReference>
<proteinExistence type="inferred from homology"/>
<dbReference type="InterPro" id="IPR011059">
    <property type="entry name" value="Metal-dep_hydrolase_composite"/>
</dbReference>